<dbReference type="InterPro" id="IPR029064">
    <property type="entry name" value="Ribosomal_eL30-like_sf"/>
</dbReference>
<dbReference type="EMBL" id="NGJS01000003">
    <property type="protein sequence ID" value="RST99860.1"/>
    <property type="molecule type" value="Genomic_DNA"/>
</dbReference>
<organism evidence="1 2">
    <name type="scientific">Vagococcus vulneris</name>
    <dbReference type="NCBI Taxonomy" id="1977869"/>
    <lineage>
        <taxon>Bacteria</taxon>
        <taxon>Bacillati</taxon>
        <taxon>Bacillota</taxon>
        <taxon>Bacilli</taxon>
        <taxon>Lactobacillales</taxon>
        <taxon>Enterococcaceae</taxon>
        <taxon>Vagococcus</taxon>
    </lineage>
</organism>
<sequence>MSEKDVQDYLDKGLFGTPQVKPDEQRLFLGTFRERVALALTVSEMNTMKYDDLVVERINTFSKGHFLINANTNPDAQNHYMKMAQSYERNFRMVDTDIDNGPDKTIGLVYAVDTPINLDDVYVPNNYLSQKEAEQKKHHHLKDEFKKLI</sequence>
<comment type="caution">
    <text evidence="1">The sequence shown here is derived from an EMBL/GenBank/DDBJ whole genome shotgun (WGS) entry which is preliminary data.</text>
</comment>
<proteinExistence type="predicted"/>
<evidence type="ECO:0000313" key="2">
    <source>
        <dbReference type="Proteomes" id="UP000287857"/>
    </source>
</evidence>
<reference evidence="1 2" key="1">
    <citation type="submission" date="2017-05" db="EMBL/GenBank/DDBJ databases">
        <title>Vagococcus spp. assemblies.</title>
        <authorList>
            <person name="Gulvik C.A."/>
        </authorList>
    </citation>
    <scope>NUCLEOTIDE SEQUENCE [LARGE SCALE GENOMIC DNA]</scope>
    <source>
        <strain evidence="1 2">SS1995</strain>
    </source>
</reference>
<dbReference type="AlphaFoldDB" id="A0A430A0J7"/>
<dbReference type="PIRSF" id="PIRSF034303">
    <property type="entry name" value="DUF1694"/>
    <property type="match status" value="1"/>
</dbReference>
<dbReference type="Pfam" id="PF07997">
    <property type="entry name" value="DUF1694"/>
    <property type="match status" value="1"/>
</dbReference>
<dbReference type="RefSeq" id="WP_125983391.1">
    <property type="nucleotide sequence ID" value="NZ_NGJS01000003.1"/>
</dbReference>
<evidence type="ECO:0000313" key="1">
    <source>
        <dbReference type="EMBL" id="RST99860.1"/>
    </source>
</evidence>
<accession>A0A430A0J7</accession>
<keyword evidence="2" id="KW-1185">Reference proteome</keyword>
<gene>
    <name evidence="1" type="ORF">CBF37_03825</name>
</gene>
<evidence type="ECO:0008006" key="3">
    <source>
        <dbReference type="Google" id="ProtNLM"/>
    </source>
</evidence>
<dbReference type="SUPFAM" id="SSF160515">
    <property type="entry name" value="YueI-like"/>
    <property type="match status" value="1"/>
</dbReference>
<dbReference type="OrthoDB" id="95278at2"/>
<protein>
    <recommendedName>
        <fullName evidence="3">DUF1694 domain-containing protein</fullName>
    </recommendedName>
</protein>
<name>A0A430A0J7_9ENTE</name>
<dbReference type="InterPro" id="IPR012543">
    <property type="entry name" value="DUF1694"/>
</dbReference>
<dbReference type="Proteomes" id="UP000287857">
    <property type="component" value="Unassembled WGS sequence"/>
</dbReference>
<dbReference type="Gene3D" id="3.30.1330.30">
    <property type="match status" value="1"/>
</dbReference>